<dbReference type="InterPro" id="IPR009057">
    <property type="entry name" value="Homeodomain-like_sf"/>
</dbReference>
<accession>A0AA96GIR9</accession>
<keyword evidence="1" id="KW-0805">Transcription regulation</keyword>
<dbReference type="PANTHER" id="PTHR47506">
    <property type="entry name" value="TRANSCRIPTIONAL REGULATORY PROTEIN"/>
    <property type="match status" value="1"/>
</dbReference>
<evidence type="ECO:0000313" key="7">
    <source>
        <dbReference type="Proteomes" id="UP001302494"/>
    </source>
</evidence>
<gene>
    <name evidence="6" type="ORF">PQG83_15185</name>
</gene>
<evidence type="ECO:0000259" key="5">
    <source>
        <dbReference type="PROSITE" id="PS50977"/>
    </source>
</evidence>
<evidence type="ECO:0000256" key="1">
    <source>
        <dbReference type="ARBA" id="ARBA00023015"/>
    </source>
</evidence>
<dbReference type="PANTHER" id="PTHR47506:SF1">
    <property type="entry name" value="HTH-TYPE TRANSCRIPTIONAL REGULATOR YJDC"/>
    <property type="match status" value="1"/>
</dbReference>
<dbReference type="PRINTS" id="PR00455">
    <property type="entry name" value="HTHTETR"/>
</dbReference>
<dbReference type="InterPro" id="IPR001647">
    <property type="entry name" value="HTH_TetR"/>
</dbReference>
<protein>
    <submittedName>
        <fullName evidence="6">TetR/AcrR family transcriptional regulator</fullName>
    </submittedName>
</protein>
<organism evidence="6 7">
    <name type="scientific">Candidatus Nitrospira neomarina</name>
    <dbReference type="NCBI Taxonomy" id="3020899"/>
    <lineage>
        <taxon>Bacteria</taxon>
        <taxon>Pseudomonadati</taxon>
        <taxon>Nitrospirota</taxon>
        <taxon>Nitrospiria</taxon>
        <taxon>Nitrospirales</taxon>
        <taxon>Nitrospiraceae</taxon>
        <taxon>Nitrospira</taxon>
    </lineage>
</organism>
<evidence type="ECO:0000256" key="3">
    <source>
        <dbReference type="ARBA" id="ARBA00023163"/>
    </source>
</evidence>
<proteinExistence type="predicted"/>
<dbReference type="Pfam" id="PF00440">
    <property type="entry name" value="TetR_N"/>
    <property type="match status" value="1"/>
</dbReference>
<dbReference type="AlphaFoldDB" id="A0AA96GIR9"/>
<dbReference type="InterPro" id="IPR036271">
    <property type="entry name" value="Tet_transcr_reg_TetR-rel_C_sf"/>
</dbReference>
<dbReference type="SUPFAM" id="SSF46689">
    <property type="entry name" value="Homeodomain-like"/>
    <property type="match status" value="1"/>
</dbReference>
<dbReference type="RefSeq" id="WP_312742750.1">
    <property type="nucleotide sequence ID" value="NZ_CP116968.1"/>
</dbReference>
<dbReference type="GO" id="GO:0003677">
    <property type="term" value="F:DNA binding"/>
    <property type="evidence" value="ECO:0007669"/>
    <property type="project" value="UniProtKB-UniRule"/>
</dbReference>
<dbReference type="KEGG" id="nneo:PQG83_15185"/>
<reference evidence="6 7" key="1">
    <citation type="submission" date="2023-01" db="EMBL/GenBank/DDBJ databases">
        <title>Cultivation and genomic characterization of new, ubiquitous marine nitrite-oxidizing bacteria from the Nitrospirales.</title>
        <authorList>
            <person name="Mueller A.J."/>
            <person name="Daebeler A."/>
            <person name="Herbold C.W."/>
            <person name="Kirkegaard R.H."/>
            <person name="Daims H."/>
        </authorList>
    </citation>
    <scope>NUCLEOTIDE SEQUENCE [LARGE SCALE GENOMIC DNA]</scope>
    <source>
        <strain evidence="6 7">DK</strain>
    </source>
</reference>
<dbReference type="PROSITE" id="PS50977">
    <property type="entry name" value="HTH_TETR_2"/>
    <property type="match status" value="1"/>
</dbReference>
<keyword evidence="2 4" id="KW-0238">DNA-binding</keyword>
<sequence>MTVESPRPSKREQLIQTAVTLFAQNGIHATGIDTIVEHSGVTKKTLYAHFRSKEELVLAALRHYDGQFRNSFMRQVETKARTPKTRLLAIFDVAETWFSQQSFYGCLFINAVGEHSTPDTSLRYVCRDFKRMMTEFILKLCIQMGVRNPQHLAEELSLLLEGAIVTAQVSQKPDAAKIAKRIAAALIEKQRPRETPQT</sequence>
<evidence type="ECO:0000313" key="6">
    <source>
        <dbReference type="EMBL" id="WNM61090.1"/>
    </source>
</evidence>
<dbReference type="EMBL" id="CP116968">
    <property type="protein sequence ID" value="WNM61090.1"/>
    <property type="molecule type" value="Genomic_DNA"/>
</dbReference>
<dbReference type="Gene3D" id="1.10.357.10">
    <property type="entry name" value="Tetracycline Repressor, domain 2"/>
    <property type="match status" value="1"/>
</dbReference>
<name>A0AA96GIR9_9BACT</name>
<evidence type="ECO:0000256" key="2">
    <source>
        <dbReference type="ARBA" id="ARBA00023125"/>
    </source>
</evidence>
<keyword evidence="7" id="KW-1185">Reference proteome</keyword>
<feature type="DNA-binding region" description="H-T-H motif" evidence="4">
    <location>
        <begin position="31"/>
        <end position="50"/>
    </location>
</feature>
<dbReference type="SUPFAM" id="SSF48498">
    <property type="entry name" value="Tetracyclin repressor-like, C-terminal domain"/>
    <property type="match status" value="1"/>
</dbReference>
<feature type="domain" description="HTH tetR-type" evidence="5">
    <location>
        <begin position="8"/>
        <end position="68"/>
    </location>
</feature>
<keyword evidence="3" id="KW-0804">Transcription</keyword>
<evidence type="ECO:0000256" key="4">
    <source>
        <dbReference type="PROSITE-ProRule" id="PRU00335"/>
    </source>
</evidence>
<dbReference type="Proteomes" id="UP001302494">
    <property type="component" value="Chromosome"/>
</dbReference>